<evidence type="ECO:0000256" key="12">
    <source>
        <dbReference type="ARBA" id="ARBA00023180"/>
    </source>
</evidence>
<dbReference type="GO" id="GO:0017085">
    <property type="term" value="P:response to insecticide"/>
    <property type="evidence" value="ECO:0007669"/>
    <property type="project" value="UniProtKB-ARBA"/>
</dbReference>
<dbReference type="InterPro" id="IPR039421">
    <property type="entry name" value="Type_1_exporter"/>
</dbReference>
<evidence type="ECO:0000256" key="5">
    <source>
        <dbReference type="ARBA" id="ARBA00022692"/>
    </source>
</evidence>
<feature type="domain" description="ABC transmembrane type-1" evidence="16">
    <location>
        <begin position="316"/>
        <end position="596"/>
    </location>
</feature>
<evidence type="ECO:0000259" key="16">
    <source>
        <dbReference type="PROSITE" id="PS50929"/>
    </source>
</evidence>
<keyword evidence="9" id="KW-1278">Translocase</keyword>
<dbReference type="FunFam" id="3.40.50.300:FF:000479">
    <property type="entry name" value="Multidrug resistance protein 1A"/>
    <property type="match status" value="2"/>
</dbReference>
<keyword evidence="18" id="KW-1185">Reference proteome</keyword>
<dbReference type="InterPro" id="IPR003439">
    <property type="entry name" value="ABC_transporter-like_ATP-bd"/>
</dbReference>
<dbReference type="Proteomes" id="UP001162162">
    <property type="component" value="Unassembled WGS sequence"/>
</dbReference>
<dbReference type="GO" id="GO:0090374">
    <property type="term" value="P:oligopeptide export from mitochondrion"/>
    <property type="evidence" value="ECO:0007669"/>
    <property type="project" value="TreeGrafter"/>
</dbReference>
<reference evidence="17" key="1">
    <citation type="journal article" date="2023" name="Insect Mol. Biol.">
        <title>Genome sequencing provides insights into the evolution of gene families encoding plant cell wall-degrading enzymes in longhorned beetles.</title>
        <authorList>
            <person name="Shin N.R."/>
            <person name="Okamura Y."/>
            <person name="Kirsch R."/>
            <person name="Pauchet Y."/>
        </authorList>
    </citation>
    <scope>NUCLEOTIDE SEQUENCE</scope>
    <source>
        <strain evidence="17">AMC_N1</strain>
    </source>
</reference>
<organism evidence="17 18">
    <name type="scientific">Aromia moschata</name>
    <dbReference type="NCBI Taxonomy" id="1265417"/>
    <lineage>
        <taxon>Eukaryota</taxon>
        <taxon>Metazoa</taxon>
        <taxon>Ecdysozoa</taxon>
        <taxon>Arthropoda</taxon>
        <taxon>Hexapoda</taxon>
        <taxon>Insecta</taxon>
        <taxon>Pterygota</taxon>
        <taxon>Neoptera</taxon>
        <taxon>Endopterygota</taxon>
        <taxon>Coleoptera</taxon>
        <taxon>Polyphaga</taxon>
        <taxon>Cucujiformia</taxon>
        <taxon>Chrysomeloidea</taxon>
        <taxon>Cerambycidae</taxon>
        <taxon>Cerambycinae</taxon>
        <taxon>Callichromatini</taxon>
        <taxon>Aromia</taxon>
    </lineage>
</organism>
<feature type="transmembrane region" description="Helical" evidence="14">
    <location>
        <begin position="570"/>
        <end position="590"/>
    </location>
</feature>
<dbReference type="InterPro" id="IPR027417">
    <property type="entry name" value="P-loop_NTPase"/>
</dbReference>
<dbReference type="SMART" id="SM00382">
    <property type="entry name" value="AAA"/>
    <property type="match status" value="2"/>
</dbReference>
<evidence type="ECO:0000259" key="15">
    <source>
        <dbReference type="PROSITE" id="PS50893"/>
    </source>
</evidence>
<keyword evidence="4" id="KW-0813">Transport</keyword>
<feature type="transmembrane region" description="Helical" evidence="14">
    <location>
        <begin position="430"/>
        <end position="450"/>
    </location>
</feature>
<evidence type="ECO:0000313" key="17">
    <source>
        <dbReference type="EMBL" id="KAJ8944821.1"/>
    </source>
</evidence>
<dbReference type="PROSITE" id="PS50893">
    <property type="entry name" value="ABC_TRANSPORTER_2"/>
    <property type="match status" value="2"/>
</dbReference>
<proteinExistence type="inferred from homology"/>
<evidence type="ECO:0000256" key="3">
    <source>
        <dbReference type="ARBA" id="ARBA00012191"/>
    </source>
</evidence>
<keyword evidence="12" id="KW-0325">Glycoprotein</keyword>
<evidence type="ECO:0000256" key="6">
    <source>
        <dbReference type="ARBA" id="ARBA00022737"/>
    </source>
</evidence>
<dbReference type="GO" id="GO:0005743">
    <property type="term" value="C:mitochondrial inner membrane"/>
    <property type="evidence" value="ECO:0007669"/>
    <property type="project" value="TreeGrafter"/>
</dbReference>
<dbReference type="Gene3D" id="1.20.1560.10">
    <property type="entry name" value="ABC transporter type 1, transmembrane domain"/>
    <property type="match status" value="1"/>
</dbReference>
<dbReference type="AlphaFoldDB" id="A0AAV8Y1R9"/>
<dbReference type="SUPFAM" id="SSF52540">
    <property type="entry name" value="P-loop containing nucleoside triphosphate hydrolases"/>
    <property type="match status" value="2"/>
</dbReference>
<dbReference type="GO" id="GO:0015421">
    <property type="term" value="F:ABC-type oligopeptide transporter activity"/>
    <property type="evidence" value="ECO:0007669"/>
    <property type="project" value="TreeGrafter"/>
</dbReference>
<keyword evidence="10 14" id="KW-1133">Transmembrane helix</keyword>
<dbReference type="FunFam" id="1.20.1560.10:FF:000009">
    <property type="entry name" value="ABC transporter B family member 1"/>
    <property type="match status" value="1"/>
</dbReference>
<dbReference type="CDD" id="cd18578">
    <property type="entry name" value="ABC_6TM_Pgp_ABCB1_D2_like"/>
    <property type="match status" value="1"/>
</dbReference>
<dbReference type="InterPro" id="IPR003593">
    <property type="entry name" value="AAA+_ATPase"/>
</dbReference>
<dbReference type="InterPro" id="IPR036640">
    <property type="entry name" value="ABC1_TM_sf"/>
</dbReference>
<dbReference type="InterPro" id="IPR011527">
    <property type="entry name" value="ABC1_TM_dom"/>
</dbReference>
<dbReference type="GO" id="GO:0008559">
    <property type="term" value="F:ABC-type xenobiotic transporter activity"/>
    <property type="evidence" value="ECO:0007669"/>
    <property type="project" value="UniProtKB-EC"/>
</dbReference>
<dbReference type="EMBL" id="JAPWTK010000238">
    <property type="protein sequence ID" value="KAJ8944821.1"/>
    <property type="molecule type" value="Genomic_DNA"/>
</dbReference>
<dbReference type="PROSITE" id="PS50929">
    <property type="entry name" value="ABC_TM1F"/>
    <property type="match status" value="1"/>
</dbReference>
<feature type="transmembrane region" description="Helical" evidence="14">
    <location>
        <begin position="536"/>
        <end position="558"/>
    </location>
</feature>
<evidence type="ECO:0000256" key="14">
    <source>
        <dbReference type="SAM" id="Phobius"/>
    </source>
</evidence>
<protein>
    <recommendedName>
        <fullName evidence="3">ABC-type xenobiotic transporter</fullName>
        <ecNumber evidence="3">7.6.2.2</ecNumber>
    </recommendedName>
</protein>
<evidence type="ECO:0000256" key="7">
    <source>
        <dbReference type="ARBA" id="ARBA00022741"/>
    </source>
</evidence>
<keyword evidence="11 14" id="KW-0472">Membrane</keyword>
<dbReference type="SUPFAM" id="SSF90123">
    <property type="entry name" value="ABC transporter transmembrane region"/>
    <property type="match status" value="1"/>
</dbReference>
<keyword evidence="8" id="KW-0067">ATP-binding</keyword>
<keyword evidence="5 14" id="KW-0812">Transmembrane</keyword>
<dbReference type="CDD" id="cd03249">
    <property type="entry name" value="ABC_MTABC3_MDL1_MDL2"/>
    <property type="match status" value="2"/>
</dbReference>
<gene>
    <name evidence="17" type="ORF">NQ318_013158</name>
</gene>
<feature type="domain" description="ABC transporter" evidence="15">
    <location>
        <begin position="608"/>
        <end position="846"/>
    </location>
</feature>
<feature type="domain" description="ABC transporter" evidence="15">
    <location>
        <begin position="26"/>
        <end position="247"/>
    </location>
</feature>
<dbReference type="PANTHER" id="PTHR43394:SF1">
    <property type="entry name" value="ATP-BINDING CASSETTE SUB-FAMILY B MEMBER 10, MITOCHONDRIAL"/>
    <property type="match status" value="1"/>
</dbReference>
<evidence type="ECO:0000256" key="4">
    <source>
        <dbReference type="ARBA" id="ARBA00022448"/>
    </source>
</evidence>
<dbReference type="PANTHER" id="PTHR43394">
    <property type="entry name" value="ATP-DEPENDENT PERMEASE MDL1, MITOCHONDRIAL"/>
    <property type="match status" value="1"/>
</dbReference>
<dbReference type="EC" id="7.6.2.2" evidence="3"/>
<dbReference type="GO" id="GO:0097254">
    <property type="term" value="P:renal tubular secretion"/>
    <property type="evidence" value="ECO:0007669"/>
    <property type="project" value="UniProtKB-ARBA"/>
</dbReference>
<dbReference type="Pfam" id="PF00005">
    <property type="entry name" value="ABC_tran"/>
    <property type="match status" value="2"/>
</dbReference>
<evidence type="ECO:0000256" key="8">
    <source>
        <dbReference type="ARBA" id="ARBA00022840"/>
    </source>
</evidence>
<comment type="similarity">
    <text evidence="2">Belongs to the ABC transporter superfamily. ABCB family. Multidrug resistance exporter (TC 3.A.1.201) subfamily.</text>
</comment>
<accession>A0AAV8Y1R9</accession>
<sequence length="849" mass="92836">MSSITNRSSTSLKARGEKIDDLKGNITLKKVHFYYPSRKDVPILQGMDLEIKSGDTIALVGMSGCGKSTVVQLIQRFYDPIEGEVHLDGKNLKHLDLTWLRNQIGVVGQEPVLFGTTMAENIKYGNPDASEEDVINAAKKANAHGEGLNCRGGQKQRIAIARALVKNPSILLLDEATSALDNQSEAKVQAALDSASKGCTTIIVAHRLSTIRGANKIVVISNGKVVEQGTHGELMALKSEYYSLVTTQVQSSTMAEKSNNYDNNDEVNFEDDKEDLVSVVRQDSVLSKYDEDINEGKKDSVIEIMKMNLPEWPHIVLGCAGSVLMGCAMPVFAIIFGDILGTLALSSEEQVREESNRFIMFMAIAGVIAGLAFFYTAGEKLTRRIRSQMFRAMLNQEISYFDRKSNGVGALCAKLSGDAASVQGATGQRVGTIIQSIATIVLAITLSMYYEWRLGLLALAFAPFILLASFFETRHATGANNKQNDSIQQSTKIAVEGVSNIRTVASLGCEQTFHNQYTTQLIPHYKKGLRATHWRALVFALARSLMFFAYSACMYYGGYLIKDGLPYEDVFKVSQALIMGTVSIANALAFTPNFSKGVEAARNVEGNLKYLQVYFAYPTRQGVQVLKGIDLSVLQGKTVALVGPSGCGKSTVIQLAERFYDPSAGQVDLDEDDLKTIKLDSLRSHLGIVSQEPNLFNKTIAENIAYGDNSRQVEMAEIIEAAKKANIHNFVSSLPMGYETKLGEKGTQLSGGQKQRIAIARALVRNPKVLLLDEATSALDAESEKIVQEALDNAKQGRTCITIAHRLTTIQDADVICVVNNGVVAEMGTHIELLGKNGLYYKLYTHQHK</sequence>
<evidence type="ECO:0000256" key="10">
    <source>
        <dbReference type="ARBA" id="ARBA00022989"/>
    </source>
</evidence>
<keyword evidence="7" id="KW-0547">Nucleotide-binding</keyword>
<evidence type="ECO:0000256" key="11">
    <source>
        <dbReference type="ARBA" id="ARBA00023136"/>
    </source>
</evidence>
<dbReference type="Pfam" id="PF00664">
    <property type="entry name" value="ABC_membrane"/>
    <property type="match status" value="1"/>
</dbReference>
<evidence type="ECO:0000313" key="18">
    <source>
        <dbReference type="Proteomes" id="UP001162162"/>
    </source>
</evidence>
<dbReference type="GO" id="GO:0016887">
    <property type="term" value="F:ATP hydrolysis activity"/>
    <property type="evidence" value="ECO:0007669"/>
    <property type="project" value="InterPro"/>
</dbReference>
<keyword evidence="6" id="KW-0677">Repeat</keyword>
<feature type="transmembrane region" description="Helical" evidence="14">
    <location>
        <begin position="456"/>
        <end position="473"/>
    </location>
</feature>
<comment type="subcellular location">
    <subcellularLocation>
        <location evidence="1">Membrane</location>
        <topology evidence="1">Multi-pass membrane protein</topology>
    </subcellularLocation>
</comment>
<evidence type="ECO:0000256" key="9">
    <source>
        <dbReference type="ARBA" id="ARBA00022967"/>
    </source>
</evidence>
<evidence type="ECO:0000256" key="13">
    <source>
        <dbReference type="ARBA" id="ARBA00034018"/>
    </source>
</evidence>
<name>A0AAV8Y1R9_9CUCU</name>
<feature type="transmembrane region" description="Helical" evidence="14">
    <location>
        <begin position="357"/>
        <end position="377"/>
    </location>
</feature>
<comment type="caution">
    <text evidence="17">The sequence shown here is derived from an EMBL/GenBank/DDBJ whole genome shotgun (WGS) entry which is preliminary data.</text>
</comment>
<dbReference type="PROSITE" id="PS00211">
    <property type="entry name" value="ABC_TRANSPORTER_1"/>
    <property type="match status" value="1"/>
</dbReference>
<dbReference type="Gene3D" id="3.40.50.300">
    <property type="entry name" value="P-loop containing nucleotide triphosphate hydrolases"/>
    <property type="match status" value="2"/>
</dbReference>
<dbReference type="InterPro" id="IPR017871">
    <property type="entry name" value="ABC_transporter-like_CS"/>
</dbReference>
<evidence type="ECO:0000256" key="1">
    <source>
        <dbReference type="ARBA" id="ARBA00004141"/>
    </source>
</evidence>
<evidence type="ECO:0000256" key="2">
    <source>
        <dbReference type="ARBA" id="ARBA00007577"/>
    </source>
</evidence>
<dbReference type="GO" id="GO:0005524">
    <property type="term" value="F:ATP binding"/>
    <property type="evidence" value="ECO:0007669"/>
    <property type="project" value="UniProtKB-KW"/>
</dbReference>
<feature type="transmembrane region" description="Helical" evidence="14">
    <location>
        <begin position="315"/>
        <end position="337"/>
    </location>
</feature>
<comment type="catalytic activity">
    <reaction evidence="13">
        <text>ATP + H2O + xenobioticSide 1 = ADP + phosphate + xenobioticSide 2.</text>
        <dbReference type="EC" id="7.6.2.2"/>
    </reaction>
</comment>